<dbReference type="InterPro" id="IPR036390">
    <property type="entry name" value="WH_DNA-bd_sf"/>
</dbReference>
<organism evidence="6 7">
    <name type="scientific">Aspergillus udagawae</name>
    <dbReference type="NCBI Taxonomy" id="91492"/>
    <lineage>
        <taxon>Eukaryota</taxon>
        <taxon>Fungi</taxon>
        <taxon>Dikarya</taxon>
        <taxon>Ascomycota</taxon>
        <taxon>Pezizomycotina</taxon>
        <taxon>Eurotiomycetes</taxon>
        <taxon>Eurotiomycetidae</taxon>
        <taxon>Eurotiales</taxon>
        <taxon>Aspergillaceae</taxon>
        <taxon>Aspergillus</taxon>
        <taxon>Aspergillus subgen. Fumigati</taxon>
    </lineage>
</organism>
<dbReference type="InterPro" id="IPR029063">
    <property type="entry name" value="SAM-dependent_MTases_sf"/>
</dbReference>
<proteinExistence type="inferred from homology"/>
<dbReference type="GO" id="GO:0044550">
    <property type="term" value="P:secondary metabolite biosynthetic process"/>
    <property type="evidence" value="ECO:0007669"/>
    <property type="project" value="UniProtKB-ARBA"/>
</dbReference>
<dbReference type="InterPro" id="IPR001077">
    <property type="entry name" value="COMT_C"/>
</dbReference>
<accession>A0A8H3NLF7</accession>
<dbReference type="PROSITE" id="PS51683">
    <property type="entry name" value="SAM_OMT_II"/>
    <property type="match status" value="1"/>
</dbReference>
<gene>
    <name evidence="6" type="ORF">IFM46972_03409</name>
</gene>
<dbReference type="Pfam" id="PF00891">
    <property type="entry name" value="Methyltransf_2"/>
    <property type="match status" value="1"/>
</dbReference>
<dbReference type="SUPFAM" id="SSF46785">
    <property type="entry name" value="Winged helix' DNA-binding domain"/>
    <property type="match status" value="1"/>
</dbReference>
<evidence type="ECO:0000256" key="2">
    <source>
        <dbReference type="ARBA" id="ARBA00022679"/>
    </source>
</evidence>
<dbReference type="Gene3D" id="1.10.10.10">
    <property type="entry name" value="Winged helix-like DNA-binding domain superfamily/Winged helix DNA-binding domain"/>
    <property type="match status" value="1"/>
</dbReference>
<dbReference type="GO" id="GO:0008171">
    <property type="term" value="F:O-methyltransferase activity"/>
    <property type="evidence" value="ECO:0007669"/>
    <property type="project" value="InterPro"/>
</dbReference>
<comment type="caution">
    <text evidence="6">The sequence shown here is derived from an EMBL/GenBank/DDBJ whole genome shotgun (WGS) entry which is preliminary data.</text>
</comment>
<dbReference type="InterPro" id="IPR016461">
    <property type="entry name" value="COMT-like"/>
</dbReference>
<dbReference type="Gene3D" id="3.40.50.150">
    <property type="entry name" value="Vaccinia Virus protein VP39"/>
    <property type="match status" value="1"/>
</dbReference>
<evidence type="ECO:0000313" key="7">
    <source>
        <dbReference type="Proteomes" id="UP000465221"/>
    </source>
</evidence>
<evidence type="ECO:0000259" key="5">
    <source>
        <dbReference type="Pfam" id="PF00891"/>
    </source>
</evidence>
<evidence type="ECO:0000313" key="6">
    <source>
        <dbReference type="EMBL" id="GFF32022.1"/>
    </source>
</evidence>
<sequence>MTQTTSQIELLGSRISSQIRRYMEKVQAGETPLEEMAKISSACRELDAVVTPPEIWTNRVAMGYNGSIAICLLFDLNIFQFLSESDSPAPLETLVKRSGASKSLLRCALREVVAQLILDEPFPETYRLNIRSAFLLDRNGGAWVHHMSDVGLMTGAFLSRYVTQNGGKIPAHRHQTAFQMAHQTDQSFYAFLRSSDRKLGERFDRAMQWHTRSATTTVESIFDFNQLKADALVVDVGGGMGHHSIRIAQHHPRMSFIIQDYGAQTPAGSSDIDETILERVKWQDHDFRTEQPVKGADLYLASCILMDYTPADCCTILGHLADAMTPNKSILLIDDAIDVGNQGGLSMANAMNMHLLACFGTLSRTMEEWYALVERVPGGLSIVDSWMSDPGRVTLALKRMFLTNLPQSANSSIIRSSNIRAGQVAHGKGANIRGARHQVEKVPVWSWHVAAHVAMEGAGGLARCVYTLVCVVNTEHDIKELNQRALRVASPGIAAPVPGSVDALVPDTPHALAATEEPTHTMVEHRRRAILVHPDKRCFYPGKAIGKLVKDLSNLHTASVPSSVDGFQHLGYHTASNGLDRGRDTEEPFLVFGSSEGIDDDQILWIVIHLRIKITQSLNGPYIP</sequence>
<keyword evidence="3" id="KW-0949">S-adenosyl-L-methionine</keyword>
<evidence type="ECO:0000256" key="4">
    <source>
        <dbReference type="ARBA" id="ARBA00038277"/>
    </source>
</evidence>
<keyword evidence="2 6" id="KW-0808">Transferase</keyword>
<dbReference type="SUPFAM" id="SSF53335">
    <property type="entry name" value="S-adenosyl-L-methionine-dependent methyltransferases"/>
    <property type="match status" value="1"/>
</dbReference>
<protein>
    <submittedName>
        <fullName evidence="6">Sterigmatocystin 8-O-methyltransferase</fullName>
    </submittedName>
</protein>
<evidence type="ECO:0000256" key="1">
    <source>
        <dbReference type="ARBA" id="ARBA00022603"/>
    </source>
</evidence>
<dbReference type="EMBL" id="BLKC01000018">
    <property type="protein sequence ID" value="GFF32022.1"/>
    <property type="molecule type" value="Genomic_DNA"/>
</dbReference>
<name>A0A8H3NLF7_9EURO</name>
<comment type="similarity">
    <text evidence="4">Belongs to the class I-like SAM-binding methyltransferase superfamily. Cation-independent O-methyltransferase family.</text>
</comment>
<reference evidence="6 7" key="1">
    <citation type="submission" date="2020-01" db="EMBL/GenBank/DDBJ databases">
        <title>Draft genome sequence of Aspergillus udagawae IFM 46972.</title>
        <authorList>
            <person name="Takahashi H."/>
            <person name="Yaguchi T."/>
        </authorList>
    </citation>
    <scope>NUCLEOTIDE SEQUENCE [LARGE SCALE GENOMIC DNA]</scope>
    <source>
        <strain evidence="6 7">IFM 46972</strain>
    </source>
</reference>
<evidence type="ECO:0000256" key="3">
    <source>
        <dbReference type="ARBA" id="ARBA00022691"/>
    </source>
</evidence>
<feature type="domain" description="O-methyltransferase C-terminal" evidence="5">
    <location>
        <begin position="173"/>
        <end position="374"/>
    </location>
</feature>
<keyword evidence="1 6" id="KW-0489">Methyltransferase</keyword>
<dbReference type="GO" id="GO:0032259">
    <property type="term" value="P:methylation"/>
    <property type="evidence" value="ECO:0007669"/>
    <property type="project" value="UniProtKB-KW"/>
</dbReference>
<dbReference type="Proteomes" id="UP000465221">
    <property type="component" value="Unassembled WGS sequence"/>
</dbReference>
<dbReference type="AlphaFoldDB" id="A0A8H3NLF7"/>
<dbReference type="InterPro" id="IPR036388">
    <property type="entry name" value="WH-like_DNA-bd_sf"/>
</dbReference>
<dbReference type="PANTHER" id="PTHR43712">
    <property type="entry name" value="PUTATIVE (AFU_ORTHOLOGUE AFUA_4G14580)-RELATED"/>
    <property type="match status" value="1"/>
</dbReference>
<dbReference type="PANTHER" id="PTHR43712:SF5">
    <property type="entry name" value="O-METHYLTRANSFERASE ASQN-RELATED"/>
    <property type="match status" value="1"/>
</dbReference>